<dbReference type="Pfam" id="PF02852">
    <property type="entry name" value="Pyr_redox_dim"/>
    <property type="match status" value="1"/>
</dbReference>
<keyword evidence="4" id="KW-0521">NADP</keyword>
<dbReference type="Gene3D" id="3.30.390.30">
    <property type="match status" value="1"/>
</dbReference>
<sequence length="471" mass="49814">MEDIQTDVCIIGAGSAGLSLAAGAVQMGAKVVLIEAGEMGGECLNVGCVPSKALIAAAKQAQALRYGASLGIAPIEPEVDFAAVMKHVHGAIAAIAPHDSQDRFEGLGVRVIRERAAFTAPDRLEAGPHRISARRFVIATGSRPAVPPIPGLEEVPFLTNESLFDLTELPEHLLIIGGGPIGLEMAQAFRRLGARVTVIEADAAHGREDPELAAIVLKRLRKEGVEIVEGAVVERVSQQDGAISVETGNGTHAGSHLLVATGRVPTTDGLGLDAAEVEHDKKGITVDDRLRTSNRKIYAMGDVAGQGQFTHLAGYHAGVLGRTIPFGLPAKAKNGHIPRATYTDPELAHVGLSEAEARKQHGDALEVIRVPYTQSDRAIAEGQTTGLVKVMVHRGRPVGVGIVGHQAGDLIGTWALFLANGLKMKALSDTVLPYPTLSELNKRAAGAYFSPRLFENIWVKRVVGFVQRHVP</sequence>
<comment type="cofactor">
    <cofactor evidence="8">
        <name>FAD</name>
        <dbReference type="ChEBI" id="CHEBI:57692"/>
    </cofactor>
    <text evidence="8">Binds 1 FAD per subunit.</text>
</comment>
<dbReference type="GO" id="GO:0016668">
    <property type="term" value="F:oxidoreductase activity, acting on a sulfur group of donors, NAD(P) as acceptor"/>
    <property type="evidence" value="ECO:0007669"/>
    <property type="project" value="InterPro"/>
</dbReference>
<dbReference type="SUPFAM" id="SSF55424">
    <property type="entry name" value="FAD/NAD-linked reductases, dimerisation (C-terminal) domain"/>
    <property type="match status" value="1"/>
</dbReference>
<dbReference type="InterPro" id="IPR012999">
    <property type="entry name" value="Pyr_OxRdtase_I_AS"/>
</dbReference>
<feature type="binding site" evidence="8">
    <location>
        <position position="262"/>
    </location>
    <ligand>
        <name>NAD(+)</name>
        <dbReference type="ChEBI" id="CHEBI:57540"/>
    </ligand>
</feature>
<keyword evidence="8" id="KW-0520">NAD</keyword>
<keyword evidence="13" id="KW-0670">Pyruvate</keyword>
<dbReference type="Pfam" id="PF07992">
    <property type="entry name" value="Pyr_redox_2"/>
    <property type="match status" value="1"/>
</dbReference>
<keyword evidence="7 10" id="KW-0676">Redox-active center</keyword>
<feature type="binding site" evidence="8">
    <location>
        <position position="200"/>
    </location>
    <ligand>
        <name>NAD(+)</name>
        <dbReference type="ChEBI" id="CHEBI:57540"/>
    </ligand>
</feature>
<dbReference type="STRING" id="441112.SAMN04488094_1315"/>
<dbReference type="FunFam" id="3.30.390.30:FF:000001">
    <property type="entry name" value="Dihydrolipoyl dehydrogenase"/>
    <property type="match status" value="1"/>
</dbReference>
<keyword evidence="2 10" id="KW-0285">Flavoprotein</keyword>
<feature type="domain" description="Pyridine nucleotide-disulphide oxidoreductase dimerisation" evidence="11">
    <location>
        <begin position="337"/>
        <end position="443"/>
    </location>
</feature>
<feature type="binding site" evidence="8">
    <location>
        <begin position="140"/>
        <end position="142"/>
    </location>
    <ligand>
        <name>FAD</name>
        <dbReference type="ChEBI" id="CHEBI:57692"/>
    </ligand>
</feature>
<keyword evidence="14" id="KW-1185">Reference proteome</keyword>
<dbReference type="PRINTS" id="PR00368">
    <property type="entry name" value="FADPNR"/>
</dbReference>
<name>A0A1I1RB06_9RHOB</name>
<dbReference type="InterPro" id="IPR001100">
    <property type="entry name" value="Pyr_nuc-diS_OxRdtase"/>
</dbReference>
<feature type="disulfide bond" description="Redox-active" evidence="9">
    <location>
        <begin position="43"/>
        <end position="48"/>
    </location>
</feature>
<dbReference type="PRINTS" id="PR00411">
    <property type="entry name" value="PNDRDTASEI"/>
</dbReference>
<evidence type="ECO:0000256" key="6">
    <source>
        <dbReference type="ARBA" id="ARBA00023157"/>
    </source>
</evidence>
<organism evidence="13 14">
    <name type="scientific">Tropicimonas isoalkanivorans</name>
    <dbReference type="NCBI Taxonomy" id="441112"/>
    <lineage>
        <taxon>Bacteria</taxon>
        <taxon>Pseudomonadati</taxon>
        <taxon>Pseudomonadota</taxon>
        <taxon>Alphaproteobacteria</taxon>
        <taxon>Rhodobacterales</taxon>
        <taxon>Roseobacteraceae</taxon>
        <taxon>Tropicimonas</taxon>
    </lineage>
</organism>
<keyword evidence="8" id="KW-0547">Nucleotide-binding</keyword>
<dbReference type="InterPro" id="IPR036188">
    <property type="entry name" value="FAD/NAD-bd_sf"/>
</dbReference>
<evidence type="ECO:0000256" key="7">
    <source>
        <dbReference type="ARBA" id="ARBA00023284"/>
    </source>
</evidence>
<feature type="domain" description="FAD/NAD(P)-binding" evidence="12">
    <location>
        <begin position="7"/>
        <end position="315"/>
    </location>
</feature>
<feature type="binding site" evidence="8">
    <location>
        <begin position="177"/>
        <end position="184"/>
    </location>
    <ligand>
        <name>NAD(+)</name>
        <dbReference type="ChEBI" id="CHEBI:57540"/>
    </ligand>
</feature>
<evidence type="ECO:0000259" key="11">
    <source>
        <dbReference type="Pfam" id="PF02852"/>
    </source>
</evidence>
<evidence type="ECO:0000256" key="2">
    <source>
        <dbReference type="ARBA" id="ARBA00022630"/>
    </source>
</evidence>
<evidence type="ECO:0000256" key="10">
    <source>
        <dbReference type="RuleBase" id="RU003691"/>
    </source>
</evidence>
<keyword evidence="5 10" id="KW-0560">Oxidoreductase</keyword>
<evidence type="ECO:0000256" key="8">
    <source>
        <dbReference type="PIRSR" id="PIRSR000350-3"/>
    </source>
</evidence>
<evidence type="ECO:0000256" key="1">
    <source>
        <dbReference type="ARBA" id="ARBA00007532"/>
    </source>
</evidence>
<dbReference type="InterPro" id="IPR004099">
    <property type="entry name" value="Pyr_nucl-diS_OxRdtase_dimer"/>
</dbReference>
<evidence type="ECO:0000256" key="5">
    <source>
        <dbReference type="ARBA" id="ARBA00023002"/>
    </source>
</evidence>
<dbReference type="RefSeq" id="WP_093363037.1">
    <property type="nucleotide sequence ID" value="NZ_FOLG01000031.1"/>
</dbReference>
<dbReference type="Proteomes" id="UP000198728">
    <property type="component" value="Unassembled WGS sequence"/>
</dbReference>
<dbReference type="PANTHER" id="PTHR43014">
    <property type="entry name" value="MERCURIC REDUCTASE"/>
    <property type="match status" value="1"/>
</dbReference>
<dbReference type="GO" id="GO:0003955">
    <property type="term" value="F:NAD(P)H dehydrogenase (quinone) activity"/>
    <property type="evidence" value="ECO:0007669"/>
    <property type="project" value="TreeGrafter"/>
</dbReference>
<evidence type="ECO:0000256" key="4">
    <source>
        <dbReference type="ARBA" id="ARBA00022857"/>
    </source>
</evidence>
<reference evidence="13 14" key="1">
    <citation type="submission" date="2016-10" db="EMBL/GenBank/DDBJ databases">
        <authorList>
            <person name="de Groot N.N."/>
        </authorList>
    </citation>
    <scope>NUCLEOTIDE SEQUENCE [LARGE SCALE GENOMIC DNA]</scope>
    <source>
        <strain evidence="13 14">DSM 19548</strain>
    </source>
</reference>
<gene>
    <name evidence="13" type="ORF">SAMN04488094_1315</name>
</gene>
<proteinExistence type="inferred from homology"/>
<protein>
    <submittedName>
        <fullName evidence="13">Pyruvate/2-oxoglutarate dehydrogenase complex, dihydrolipoamide dehydrogenase (E3) component</fullName>
    </submittedName>
</protein>
<dbReference type="SUPFAM" id="SSF51905">
    <property type="entry name" value="FAD/NAD(P)-binding domain"/>
    <property type="match status" value="1"/>
</dbReference>
<accession>A0A1I1RB06</accession>
<evidence type="ECO:0000259" key="12">
    <source>
        <dbReference type="Pfam" id="PF07992"/>
    </source>
</evidence>
<feature type="binding site" evidence="8">
    <location>
        <position position="302"/>
    </location>
    <ligand>
        <name>FAD</name>
        <dbReference type="ChEBI" id="CHEBI:57692"/>
    </ligand>
</feature>
<dbReference type="EMBL" id="FOLG01000031">
    <property type="protein sequence ID" value="SFD31317.1"/>
    <property type="molecule type" value="Genomic_DNA"/>
</dbReference>
<dbReference type="AlphaFoldDB" id="A0A1I1RB06"/>
<dbReference type="PANTHER" id="PTHR43014:SF2">
    <property type="entry name" value="MERCURIC REDUCTASE"/>
    <property type="match status" value="1"/>
</dbReference>
<dbReference type="Gene3D" id="3.50.50.60">
    <property type="entry name" value="FAD/NAD(P)-binding domain"/>
    <property type="match status" value="2"/>
</dbReference>
<dbReference type="PROSITE" id="PS00076">
    <property type="entry name" value="PYRIDINE_REDOX_1"/>
    <property type="match status" value="1"/>
</dbReference>
<evidence type="ECO:0000256" key="9">
    <source>
        <dbReference type="PIRSR" id="PIRSR000350-4"/>
    </source>
</evidence>
<dbReference type="PIRSF" id="PIRSF000350">
    <property type="entry name" value="Mercury_reductase_MerA"/>
    <property type="match status" value="1"/>
</dbReference>
<dbReference type="InterPro" id="IPR016156">
    <property type="entry name" value="FAD/NAD-linked_Rdtase_dimer_sf"/>
</dbReference>
<evidence type="ECO:0000313" key="13">
    <source>
        <dbReference type="EMBL" id="SFD31317.1"/>
    </source>
</evidence>
<keyword evidence="3 8" id="KW-0274">FAD</keyword>
<feature type="binding site" evidence="8">
    <location>
        <position position="52"/>
    </location>
    <ligand>
        <name>FAD</name>
        <dbReference type="ChEBI" id="CHEBI:57692"/>
    </ligand>
</feature>
<evidence type="ECO:0000313" key="14">
    <source>
        <dbReference type="Proteomes" id="UP000198728"/>
    </source>
</evidence>
<dbReference type="OrthoDB" id="9776382at2"/>
<dbReference type="GO" id="GO:0050660">
    <property type="term" value="F:flavin adenine dinucleotide binding"/>
    <property type="evidence" value="ECO:0007669"/>
    <property type="project" value="TreeGrafter"/>
</dbReference>
<evidence type="ECO:0000256" key="3">
    <source>
        <dbReference type="ARBA" id="ARBA00022827"/>
    </source>
</evidence>
<comment type="similarity">
    <text evidence="1 10">Belongs to the class-I pyridine nucleotide-disulfide oxidoreductase family.</text>
</comment>
<dbReference type="InterPro" id="IPR023753">
    <property type="entry name" value="FAD/NAD-binding_dom"/>
</dbReference>
<keyword evidence="6" id="KW-1015">Disulfide bond</keyword>